<dbReference type="Proteomes" id="UP000494216">
    <property type="component" value="Unassembled WGS sequence"/>
</dbReference>
<dbReference type="RefSeq" id="WP_174624232.1">
    <property type="nucleotide sequence ID" value="NZ_CADCXN010000001.1"/>
</dbReference>
<sequence length="73" mass="7626">MSGIKIFAILLIIAGALGLGYGSFSYTKDTQEAKLGPVELTVKDTETVNIPVWAGVGTIVAGAVLLLFSNKRS</sequence>
<evidence type="ECO:0000313" key="3">
    <source>
        <dbReference type="Proteomes" id="UP000494216"/>
    </source>
</evidence>
<feature type="transmembrane region" description="Helical" evidence="1">
    <location>
        <begin position="50"/>
        <end position="68"/>
    </location>
</feature>
<comment type="caution">
    <text evidence="2">The sequence shown here is derived from an EMBL/GenBank/DDBJ whole genome shotgun (WGS) entry which is preliminary data.</text>
</comment>
<keyword evidence="1" id="KW-0472">Membrane</keyword>
<evidence type="ECO:0000313" key="2">
    <source>
        <dbReference type="EMBL" id="CAA9889044.1"/>
    </source>
</evidence>
<name>A0A8S0WXL7_9GAMM</name>
<dbReference type="EMBL" id="CADCXN010000001">
    <property type="protein sequence ID" value="CAA9889044.1"/>
    <property type="molecule type" value="Genomic_DNA"/>
</dbReference>
<evidence type="ECO:0000256" key="1">
    <source>
        <dbReference type="SAM" id="Phobius"/>
    </source>
</evidence>
<dbReference type="AlphaFoldDB" id="A0A8S0WXL7"/>
<reference evidence="2 3" key="1">
    <citation type="submission" date="2020-02" db="EMBL/GenBank/DDBJ databases">
        <authorList>
            <person name="Hogendoorn C."/>
        </authorList>
    </citation>
    <scope>NUCLEOTIDE SEQUENCE [LARGE SCALE GENOMIC DNA]</scope>
    <source>
        <strain evidence="2">METHB21</strain>
    </source>
</reference>
<proteinExistence type="predicted"/>
<organism evidence="2 3">
    <name type="scientific">Candidatus Methylobacter favarea</name>
    <dbReference type="NCBI Taxonomy" id="2707345"/>
    <lineage>
        <taxon>Bacteria</taxon>
        <taxon>Pseudomonadati</taxon>
        <taxon>Pseudomonadota</taxon>
        <taxon>Gammaproteobacteria</taxon>
        <taxon>Methylococcales</taxon>
        <taxon>Methylococcaceae</taxon>
        <taxon>Methylobacter</taxon>
    </lineage>
</organism>
<protein>
    <submittedName>
        <fullName evidence="2">Uncharacterized protein</fullName>
    </submittedName>
</protein>
<accession>A0A8S0WXL7</accession>
<keyword evidence="1" id="KW-0812">Transmembrane</keyword>
<gene>
    <name evidence="2" type="ORF">METHB2_10043</name>
</gene>
<keyword evidence="1" id="KW-1133">Transmembrane helix</keyword>
<keyword evidence="3" id="KW-1185">Reference proteome</keyword>